<proteinExistence type="predicted"/>
<dbReference type="InterPro" id="IPR000436">
    <property type="entry name" value="Sushi_SCR_CCP_dom"/>
</dbReference>
<protein>
    <recommendedName>
        <fullName evidence="5">Sushi domain-containing protein</fullName>
    </recommendedName>
</protein>
<sequence>MDSYFYIVHISFLFSEITCDPPYIPNGIYTPQLTKYRGEDKVIYECKSGFSPVIQGNVAMCTSHGWSPAPRCSFKPCDFPVIKHGRLHYAYGEYFPARLGQQFSYRCDQYFVPPSRSSWDYLTCTPQGWSPEVPCLRQCTFNYLENGHYPDYEKKYLQGETVRVHCYNGYSLQNYQNTMTCTENDWFPPPRCIRVSEKMWASPTNRHGDITSFPAPVYPPGSTVEYQFQSYYELQGNRHIVCQMEKWSEPPKCLEEIMKKHNIQLKWRRDKKLILKQMTLLEFTCKRGYNRRHQIVHFEQPVGKENWHNPTCG</sequence>
<dbReference type="SMART" id="SM00032">
    <property type="entry name" value="CCP"/>
    <property type="match status" value="4"/>
</dbReference>
<dbReference type="PANTHER" id="PTHR45785">
    <property type="entry name" value="COMPLEMENT FACTOR H-RELATED"/>
    <property type="match status" value="1"/>
</dbReference>
<dbReference type="Ensembl" id="ENSBMST00010001506.1">
    <property type="protein sequence ID" value="ENSBMSP00010001362.1"/>
    <property type="gene ID" value="ENSBMSG00010000746.1"/>
</dbReference>
<dbReference type="SUPFAM" id="SSF57535">
    <property type="entry name" value="Complement control module/SCR domain"/>
    <property type="match status" value="5"/>
</dbReference>
<evidence type="ECO:0000259" key="5">
    <source>
        <dbReference type="PROSITE" id="PS50923"/>
    </source>
</evidence>
<reference evidence="6" key="1">
    <citation type="submission" date="2023-09" db="UniProtKB">
        <authorList>
            <consortium name="Ensembl"/>
        </authorList>
    </citation>
    <scope>IDENTIFICATION</scope>
</reference>
<keyword evidence="3" id="KW-1015">Disulfide bond</keyword>
<accession>A0A8C0C593</accession>
<name>A0A8C0C593_BALMU</name>
<dbReference type="Pfam" id="PF00084">
    <property type="entry name" value="Sushi"/>
    <property type="match status" value="4"/>
</dbReference>
<dbReference type="InterPro" id="IPR051503">
    <property type="entry name" value="ComplSys_Reg/VirEntry_Med"/>
</dbReference>
<dbReference type="FunFam" id="2.10.70.10:FF:000054">
    <property type="entry name" value="Complement inhibitory factor H"/>
    <property type="match status" value="1"/>
</dbReference>
<dbReference type="GeneTree" id="ENSGT00940000154386"/>
<evidence type="ECO:0000256" key="3">
    <source>
        <dbReference type="ARBA" id="ARBA00023157"/>
    </source>
</evidence>
<dbReference type="PANTHER" id="PTHR45785:SF7">
    <property type="entry name" value="COMPLEMENT FACTOR H"/>
    <property type="match status" value="1"/>
</dbReference>
<dbReference type="PROSITE" id="PS50923">
    <property type="entry name" value="SUSHI"/>
    <property type="match status" value="2"/>
</dbReference>
<evidence type="ECO:0000256" key="1">
    <source>
        <dbReference type="ARBA" id="ARBA00022659"/>
    </source>
</evidence>
<evidence type="ECO:0000256" key="4">
    <source>
        <dbReference type="PROSITE-ProRule" id="PRU00302"/>
    </source>
</evidence>
<keyword evidence="1 4" id="KW-0768">Sushi</keyword>
<evidence type="ECO:0000256" key="2">
    <source>
        <dbReference type="ARBA" id="ARBA00022729"/>
    </source>
</evidence>
<feature type="domain" description="Sushi" evidence="5">
    <location>
        <begin position="17"/>
        <end position="74"/>
    </location>
</feature>
<evidence type="ECO:0000313" key="6">
    <source>
        <dbReference type="Ensembl" id="ENSBMSP00010001362.1"/>
    </source>
</evidence>
<dbReference type="CDD" id="cd00033">
    <property type="entry name" value="CCP"/>
    <property type="match status" value="3"/>
</dbReference>
<organism evidence="6">
    <name type="scientific">Balaenoptera musculus</name>
    <name type="common">Blue whale</name>
    <dbReference type="NCBI Taxonomy" id="9771"/>
    <lineage>
        <taxon>Eukaryota</taxon>
        <taxon>Metazoa</taxon>
        <taxon>Chordata</taxon>
        <taxon>Craniata</taxon>
        <taxon>Vertebrata</taxon>
        <taxon>Euteleostomi</taxon>
        <taxon>Mammalia</taxon>
        <taxon>Eutheria</taxon>
        <taxon>Laurasiatheria</taxon>
        <taxon>Artiodactyla</taxon>
        <taxon>Whippomorpha</taxon>
        <taxon>Cetacea</taxon>
        <taxon>Mysticeti</taxon>
        <taxon>Balaenopteridae</taxon>
        <taxon>Balaenoptera</taxon>
    </lineage>
</organism>
<dbReference type="AlphaFoldDB" id="A0A8C0C593"/>
<dbReference type="Gene3D" id="2.10.70.10">
    <property type="entry name" value="Complement Module, domain 1"/>
    <property type="match status" value="5"/>
</dbReference>
<dbReference type="InterPro" id="IPR035976">
    <property type="entry name" value="Sushi/SCR/CCP_sf"/>
</dbReference>
<keyword evidence="2" id="KW-0732">Signal</keyword>
<feature type="domain" description="Sushi" evidence="5">
    <location>
        <begin position="137"/>
        <end position="194"/>
    </location>
</feature>
<comment type="caution">
    <text evidence="4">Lacks conserved residue(s) required for the propagation of feature annotation.</text>
</comment>